<protein>
    <submittedName>
        <fullName evidence="2">Zn(2)-C6 fungal-type domain-containing protein</fullName>
    </submittedName>
</protein>
<evidence type="ECO:0000313" key="3">
    <source>
        <dbReference type="Proteomes" id="UP000620124"/>
    </source>
</evidence>
<dbReference type="Proteomes" id="UP000620124">
    <property type="component" value="Unassembled WGS sequence"/>
</dbReference>
<reference evidence="2" key="1">
    <citation type="submission" date="2020-05" db="EMBL/GenBank/DDBJ databases">
        <title>Mycena genomes resolve the evolution of fungal bioluminescence.</title>
        <authorList>
            <person name="Tsai I.J."/>
        </authorList>
    </citation>
    <scope>NUCLEOTIDE SEQUENCE</scope>
    <source>
        <strain evidence="2">CCC161011</strain>
    </source>
</reference>
<dbReference type="EMBL" id="JACAZI010000011">
    <property type="protein sequence ID" value="KAF7349079.1"/>
    <property type="molecule type" value="Genomic_DNA"/>
</dbReference>
<organism evidence="2 3">
    <name type="scientific">Mycena venus</name>
    <dbReference type="NCBI Taxonomy" id="2733690"/>
    <lineage>
        <taxon>Eukaryota</taxon>
        <taxon>Fungi</taxon>
        <taxon>Dikarya</taxon>
        <taxon>Basidiomycota</taxon>
        <taxon>Agaricomycotina</taxon>
        <taxon>Agaricomycetes</taxon>
        <taxon>Agaricomycetidae</taxon>
        <taxon>Agaricales</taxon>
        <taxon>Marasmiineae</taxon>
        <taxon>Mycenaceae</taxon>
        <taxon>Mycena</taxon>
    </lineage>
</organism>
<dbReference type="AlphaFoldDB" id="A0A8H6XYG7"/>
<sequence length="291" mass="31474">MTSKSIQLLSNNEAVDMKRTRGIMACAEFRRGRADICPTGDLGFIGRGRRLMPCHSVTLTTSMEDAVAMRKTIDNMGDRIRKLEKAVAEANGRSGSTDSLPREGSQSRSSTPTSAPSMSTSDTVSGSAFGTPLYLEPEAGSPQFLFCRGSTPQVTAIPPLFKDPRPGSFCEAPQSPTPNRELKVVSDSNGTLARNTVEAPSPRPPTYLSMPSLIPGLIPPQTTTEPWRNHLPDVHYVSVPFEVLMEGAHTHTLTLNEYLGADLRMSSVSSSFAPDIWRDAAALWAAGWANH</sequence>
<accession>A0A8H6XYG7</accession>
<feature type="region of interest" description="Disordered" evidence="1">
    <location>
        <begin position="87"/>
        <end position="133"/>
    </location>
</feature>
<name>A0A8H6XYG7_9AGAR</name>
<comment type="caution">
    <text evidence="2">The sequence shown here is derived from an EMBL/GenBank/DDBJ whole genome shotgun (WGS) entry which is preliminary data.</text>
</comment>
<dbReference type="OrthoDB" id="424974at2759"/>
<feature type="compositionally biased region" description="Low complexity" evidence="1">
    <location>
        <begin position="106"/>
        <end position="123"/>
    </location>
</feature>
<evidence type="ECO:0000256" key="1">
    <source>
        <dbReference type="SAM" id="MobiDB-lite"/>
    </source>
</evidence>
<keyword evidence="3" id="KW-1185">Reference proteome</keyword>
<evidence type="ECO:0000313" key="2">
    <source>
        <dbReference type="EMBL" id="KAF7349079.1"/>
    </source>
</evidence>
<proteinExistence type="predicted"/>
<gene>
    <name evidence="2" type="ORF">MVEN_01429900</name>
</gene>